<name>A0A7J8PUD3_GOSRA</name>
<comment type="caution">
    <text evidence="1">The sequence shown here is derived from an EMBL/GenBank/DDBJ whole genome shotgun (WGS) entry which is preliminary data.</text>
</comment>
<dbReference type="Proteomes" id="UP000593578">
    <property type="component" value="Unassembled WGS sequence"/>
</dbReference>
<protein>
    <submittedName>
        <fullName evidence="1">Uncharacterized protein</fullName>
    </submittedName>
</protein>
<evidence type="ECO:0000313" key="1">
    <source>
        <dbReference type="EMBL" id="MBA0592808.1"/>
    </source>
</evidence>
<organism evidence="1 2">
    <name type="scientific">Gossypium raimondii</name>
    <name type="common">Peruvian cotton</name>
    <name type="synonym">Gossypium klotzschianum subsp. raimondii</name>
    <dbReference type="NCBI Taxonomy" id="29730"/>
    <lineage>
        <taxon>Eukaryota</taxon>
        <taxon>Viridiplantae</taxon>
        <taxon>Streptophyta</taxon>
        <taxon>Embryophyta</taxon>
        <taxon>Tracheophyta</taxon>
        <taxon>Spermatophyta</taxon>
        <taxon>Magnoliopsida</taxon>
        <taxon>eudicotyledons</taxon>
        <taxon>Gunneridae</taxon>
        <taxon>Pentapetalae</taxon>
        <taxon>rosids</taxon>
        <taxon>malvids</taxon>
        <taxon>Malvales</taxon>
        <taxon>Malvaceae</taxon>
        <taxon>Malvoideae</taxon>
        <taxon>Gossypium</taxon>
    </lineage>
</organism>
<evidence type="ECO:0000313" key="2">
    <source>
        <dbReference type="Proteomes" id="UP000593578"/>
    </source>
</evidence>
<dbReference type="EMBL" id="JABEZZ010000008">
    <property type="protein sequence ID" value="MBA0592808.1"/>
    <property type="molecule type" value="Genomic_DNA"/>
</dbReference>
<reference evidence="1 2" key="1">
    <citation type="journal article" date="2019" name="Genome Biol. Evol.">
        <title>Insights into the evolution of the New World diploid cottons (Gossypium, subgenus Houzingenia) based on genome sequencing.</title>
        <authorList>
            <person name="Grover C.E."/>
            <person name="Arick M.A. 2nd"/>
            <person name="Thrash A."/>
            <person name="Conover J.L."/>
            <person name="Sanders W.S."/>
            <person name="Peterson D.G."/>
            <person name="Frelichowski J.E."/>
            <person name="Scheffler J.A."/>
            <person name="Scheffler B.E."/>
            <person name="Wendel J.F."/>
        </authorList>
    </citation>
    <scope>NUCLEOTIDE SEQUENCE [LARGE SCALE GENOMIC DNA]</scope>
    <source>
        <strain evidence="1">8</strain>
        <tissue evidence="1">Leaf</tissue>
    </source>
</reference>
<sequence length="76" mass="8220">MVRRNGSARSVPRGTPCNLIGKLILRPVAPESTDVTVALSSQGIYFHDNVITLPIRVFKPGRVYPDSGADLAETVK</sequence>
<gene>
    <name evidence="1" type="ORF">Gorai_009779</name>
</gene>
<accession>A0A7J8PUD3</accession>
<proteinExistence type="predicted"/>
<dbReference type="AlphaFoldDB" id="A0A7J8PUD3"/>